<feature type="transmembrane region" description="Helical" evidence="19">
    <location>
        <begin position="206"/>
        <end position="223"/>
    </location>
</feature>
<feature type="transmembrane region" description="Helical" evidence="19">
    <location>
        <begin position="112"/>
        <end position="132"/>
    </location>
</feature>
<comment type="cofactor">
    <cofactor evidence="1 19">
        <name>Mg(2+)</name>
        <dbReference type="ChEBI" id="CHEBI:18420"/>
    </cofactor>
</comment>
<keyword evidence="9 19" id="KW-0808">Transferase</keyword>
<dbReference type="RefSeq" id="WP_156889888.1">
    <property type="nucleotide sequence ID" value="NZ_CP019640.1"/>
</dbReference>
<keyword evidence="21" id="KW-1185">Reference proteome</keyword>
<evidence type="ECO:0000256" key="9">
    <source>
        <dbReference type="ARBA" id="ARBA00022679"/>
    </source>
</evidence>
<feature type="transmembrane region" description="Helical" evidence="19">
    <location>
        <begin position="62"/>
        <end position="84"/>
    </location>
</feature>
<feature type="transmembrane region" description="Helical" evidence="19">
    <location>
        <begin position="181"/>
        <end position="200"/>
    </location>
</feature>
<keyword evidence="12 19" id="KW-1133">Transmembrane helix</keyword>
<evidence type="ECO:0000256" key="2">
    <source>
        <dbReference type="ARBA" id="ARBA00004651"/>
    </source>
</evidence>
<evidence type="ECO:0000256" key="16">
    <source>
        <dbReference type="ARBA" id="ARBA00032853"/>
    </source>
</evidence>
<dbReference type="Proteomes" id="UP000188184">
    <property type="component" value="Chromosome"/>
</dbReference>
<evidence type="ECO:0000256" key="11">
    <source>
        <dbReference type="ARBA" id="ARBA00022842"/>
    </source>
</evidence>
<comment type="function">
    <text evidence="14 19">Joins adenosylcobinamide-GDP and alpha-ribazole to generate adenosylcobalamin (Ado-cobalamin). Also synthesizes adenosylcobalamin 5'-phosphate from adenosylcobinamide-GDP and alpha-ribazole 5'-phosphate.</text>
</comment>
<organism evidence="20 21">
    <name type="scientific">Planococcus lenghuensis</name>
    <dbReference type="NCBI Taxonomy" id="2213202"/>
    <lineage>
        <taxon>Bacteria</taxon>
        <taxon>Bacillati</taxon>
        <taxon>Bacillota</taxon>
        <taxon>Bacilli</taxon>
        <taxon>Bacillales</taxon>
        <taxon>Caryophanaceae</taxon>
        <taxon>Planococcus</taxon>
    </lineage>
</organism>
<evidence type="ECO:0000256" key="7">
    <source>
        <dbReference type="ARBA" id="ARBA00022475"/>
    </source>
</evidence>
<dbReference type="PANTHER" id="PTHR34148">
    <property type="entry name" value="ADENOSYLCOBINAMIDE-GDP RIBAZOLETRANSFERASE"/>
    <property type="match status" value="1"/>
</dbReference>
<evidence type="ECO:0000313" key="21">
    <source>
        <dbReference type="Proteomes" id="UP000188184"/>
    </source>
</evidence>
<dbReference type="HAMAP" id="MF_00719">
    <property type="entry name" value="CobS"/>
    <property type="match status" value="1"/>
</dbReference>
<evidence type="ECO:0000313" key="20">
    <source>
        <dbReference type="EMBL" id="AQQ54312.1"/>
    </source>
</evidence>
<comment type="similarity">
    <text evidence="4 19">Belongs to the CobS family.</text>
</comment>
<feature type="transmembrane region" description="Helical" evidence="19">
    <location>
        <begin position="36"/>
        <end position="56"/>
    </location>
</feature>
<keyword evidence="13 19" id="KW-0472">Membrane</keyword>
<dbReference type="GO" id="GO:0008818">
    <property type="term" value="F:cobalamin 5'-phosphate synthase activity"/>
    <property type="evidence" value="ECO:0007669"/>
    <property type="project" value="UniProtKB-UniRule"/>
</dbReference>
<dbReference type="GO" id="GO:0009236">
    <property type="term" value="P:cobalamin biosynthetic process"/>
    <property type="evidence" value="ECO:0007669"/>
    <property type="project" value="UniProtKB-UniRule"/>
</dbReference>
<evidence type="ECO:0000256" key="19">
    <source>
        <dbReference type="HAMAP-Rule" id="MF_00719"/>
    </source>
</evidence>
<evidence type="ECO:0000256" key="12">
    <source>
        <dbReference type="ARBA" id="ARBA00022989"/>
    </source>
</evidence>
<keyword evidence="10 19" id="KW-0812">Transmembrane</keyword>
<evidence type="ECO:0000256" key="18">
    <source>
        <dbReference type="ARBA" id="ARBA00049504"/>
    </source>
</evidence>
<evidence type="ECO:0000256" key="6">
    <source>
        <dbReference type="ARBA" id="ARBA00015850"/>
    </source>
</evidence>
<comment type="pathway">
    <text evidence="3 19">Cofactor biosynthesis; adenosylcobalamin biosynthesis; adenosylcobalamin from cob(II)yrinate a,c-diamide: step 7/7.</text>
</comment>
<dbReference type="EMBL" id="CP019640">
    <property type="protein sequence ID" value="AQQ54312.1"/>
    <property type="molecule type" value="Genomic_DNA"/>
</dbReference>
<evidence type="ECO:0000256" key="13">
    <source>
        <dbReference type="ARBA" id="ARBA00023136"/>
    </source>
</evidence>
<evidence type="ECO:0000256" key="4">
    <source>
        <dbReference type="ARBA" id="ARBA00010561"/>
    </source>
</evidence>
<name>A0A1Q2L354_9BACL</name>
<sequence>MRQWVIGMALAIQFFSSIPVNRQLPMDRKSITGMYAALPVLGAGMGGTLVLAVFLFTETMQFSGLFVAFLLVLLSAVLTGGLHLDGLADTGDAFFSYQEQEKRLAILEDPRIGAFGTLTLIFALLGKLVIIAEIIPDVPLLAVAAVPVLSRIGLLLLFSGTASTKNTGLAAFFMQHANRRLLQFLATLYLLIVIAAGALLNYALPLLILSSILLVSLLWYRRWCSRHFGGVTGDLFGAYIEGTELLLWTVLLFLN</sequence>
<protein>
    <recommendedName>
        <fullName evidence="6 19">Adenosylcobinamide-GDP ribazoletransferase</fullName>
        <ecNumber evidence="5 19">2.7.8.26</ecNumber>
    </recommendedName>
    <alternativeName>
        <fullName evidence="16 19">Cobalamin synthase</fullName>
    </alternativeName>
    <alternativeName>
        <fullName evidence="15 19">Cobalamin-5'-phosphate synthase</fullName>
    </alternativeName>
</protein>
<keyword evidence="8 19" id="KW-0169">Cobalamin biosynthesis</keyword>
<accession>A0A1Q2L354</accession>
<comment type="subcellular location">
    <subcellularLocation>
        <location evidence="2 19">Cell membrane</location>
        <topology evidence="2 19">Multi-pass membrane protein</topology>
    </subcellularLocation>
</comment>
<dbReference type="PANTHER" id="PTHR34148:SF1">
    <property type="entry name" value="ADENOSYLCOBINAMIDE-GDP RIBAZOLETRANSFERASE"/>
    <property type="match status" value="1"/>
</dbReference>
<dbReference type="UniPathway" id="UPA00148">
    <property type="reaction ID" value="UER00238"/>
</dbReference>
<dbReference type="GO" id="GO:0051073">
    <property type="term" value="F:adenosylcobinamide-GDP ribazoletransferase activity"/>
    <property type="evidence" value="ECO:0007669"/>
    <property type="project" value="UniProtKB-UniRule"/>
</dbReference>
<dbReference type="Pfam" id="PF02654">
    <property type="entry name" value="CobS"/>
    <property type="match status" value="1"/>
</dbReference>
<evidence type="ECO:0000256" key="14">
    <source>
        <dbReference type="ARBA" id="ARBA00025228"/>
    </source>
</evidence>
<dbReference type="GO" id="GO:0005886">
    <property type="term" value="C:plasma membrane"/>
    <property type="evidence" value="ECO:0007669"/>
    <property type="project" value="UniProtKB-SubCell"/>
</dbReference>
<comment type="catalytic activity">
    <reaction evidence="17 19">
        <text>alpha-ribazole + adenosylcob(III)inamide-GDP = adenosylcob(III)alamin + GMP + H(+)</text>
        <dbReference type="Rhea" id="RHEA:16049"/>
        <dbReference type="ChEBI" id="CHEBI:10329"/>
        <dbReference type="ChEBI" id="CHEBI:15378"/>
        <dbReference type="ChEBI" id="CHEBI:18408"/>
        <dbReference type="ChEBI" id="CHEBI:58115"/>
        <dbReference type="ChEBI" id="CHEBI:60487"/>
        <dbReference type="EC" id="2.7.8.26"/>
    </reaction>
</comment>
<gene>
    <name evidence="19" type="primary">cobS</name>
    <name evidence="20" type="ORF">B0X71_15200</name>
</gene>
<dbReference type="EC" id="2.7.8.26" evidence="5 19"/>
<keyword evidence="7 19" id="KW-1003">Cell membrane</keyword>
<evidence type="ECO:0000256" key="3">
    <source>
        <dbReference type="ARBA" id="ARBA00004663"/>
    </source>
</evidence>
<evidence type="ECO:0000256" key="8">
    <source>
        <dbReference type="ARBA" id="ARBA00022573"/>
    </source>
</evidence>
<comment type="catalytic activity">
    <reaction evidence="18 19">
        <text>alpha-ribazole 5'-phosphate + adenosylcob(III)inamide-GDP = adenosylcob(III)alamin 5'-phosphate + GMP + H(+)</text>
        <dbReference type="Rhea" id="RHEA:23560"/>
        <dbReference type="ChEBI" id="CHEBI:15378"/>
        <dbReference type="ChEBI" id="CHEBI:57918"/>
        <dbReference type="ChEBI" id="CHEBI:58115"/>
        <dbReference type="ChEBI" id="CHEBI:60487"/>
        <dbReference type="ChEBI" id="CHEBI:60493"/>
        <dbReference type="EC" id="2.7.8.26"/>
    </reaction>
</comment>
<proteinExistence type="inferred from homology"/>
<evidence type="ECO:0000256" key="5">
    <source>
        <dbReference type="ARBA" id="ARBA00013200"/>
    </source>
</evidence>
<reference evidence="20 21" key="1">
    <citation type="submission" date="2017-02" db="EMBL/GenBank/DDBJ databases">
        <title>The complete genomic sequence of a novel cold adapted crude oil-degrading bacterium Planococcus qaidamina Y42.</title>
        <authorList>
            <person name="Yang R."/>
        </authorList>
    </citation>
    <scope>NUCLEOTIDE SEQUENCE [LARGE SCALE GENOMIC DNA]</scope>
    <source>
        <strain evidence="20 21">Y42</strain>
    </source>
</reference>
<evidence type="ECO:0000256" key="10">
    <source>
        <dbReference type="ARBA" id="ARBA00022692"/>
    </source>
</evidence>
<dbReference type="NCBIfam" id="TIGR00317">
    <property type="entry name" value="cobS"/>
    <property type="match status" value="1"/>
</dbReference>
<evidence type="ECO:0000256" key="17">
    <source>
        <dbReference type="ARBA" id="ARBA00048623"/>
    </source>
</evidence>
<keyword evidence="11 19" id="KW-0460">Magnesium</keyword>
<dbReference type="InterPro" id="IPR003805">
    <property type="entry name" value="CobS"/>
</dbReference>
<evidence type="ECO:0000256" key="1">
    <source>
        <dbReference type="ARBA" id="ARBA00001946"/>
    </source>
</evidence>
<dbReference type="KEGG" id="pmar:B0X71_15200"/>
<dbReference type="AlphaFoldDB" id="A0A1Q2L354"/>
<feature type="transmembrane region" description="Helical" evidence="19">
    <location>
        <begin position="138"/>
        <end position="160"/>
    </location>
</feature>
<evidence type="ECO:0000256" key="15">
    <source>
        <dbReference type="ARBA" id="ARBA00032605"/>
    </source>
</evidence>
<dbReference type="OrthoDB" id="9794626at2"/>